<dbReference type="Proteomes" id="UP000595970">
    <property type="component" value="Segment"/>
</dbReference>
<accession>A0A7S6HSB5</accession>
<evidence type="ECO:0000313" key="2">
    <source>
        <dbReference type="EMBL" id="QOC54766.1"/>
    </source>
</evidence>
<keyword evidence="3" id="KW-1185">Reference proteome</keyword>
<feature type="compositionally biased region" description="Acidic residues" evidence="1">
    <location>
        <begin position="66"/>
        <end position="91"/>
    </location>
</feature>
<dbReference type="GO" id="GO:0019069">
    <property type="term" value="P:viral capsid assembly"/>
    <property type="evidence" value="ECO:0007669"/>
    <property type="project" value="InterPro"/>
</dbReference>
<dbReference type="InterPro" id="IPR008768">
    <property type="entry name" value="Gp9-like"/>
</dbReference>
<dbReference type="Pfam" id="PF05396">
    <property type="entry name" value="Phage_T7_Capsid"/>
    <property type="match status" value="1"/>
</dbReference>
<dbReference type="EMBL" id="MT740748">
    <property type="protein sequence ID" value="QOC54766.1"/>
    <property type="molecule type" value="Genomic_DNA"/>
</dbReference>
<protein>
    <submittedName>
        <fullName evidence="2">Capsid and scaffold protein</fullName>
    </submittedName>
</protein>
<name>A0A7S6HSB5_9CAUD</name>
<proteinExistence type="predicted"/>
<evidence type="ECO:0000256" key="1">
    <source>
        <dbReference type="SAM" id="MobiDB-lite"/>
    </source>
</evidence>
<reference evidence="2 3" key="1">
    <citation type="journal article" date="2021" name="Arch.">
        <title>Characterization of bacteriophage T7-Ah reveals its lytic activity against a subset of both mesophilic and psychrophilic Aeromonas salmonicida strains.</title>
        <authorList>
            <person name="Leduc G.R."/>
            <person name="Paquet V.E."/>
            <person name="Vincent A.T."/>
            <person name="Charette S.J."/>
        </authorList>
    </citation>
    <scope>NUCLEOTIDE SEQUENCE [LARGE SCALE GENOMIC DNA]</scope>
</reference>
<organism evidence="2 3">
    <name type="scientific">Aeromonas phage T7-Ah</name>
    <dbReference type="NCBI Taxonomy" id="2759196"/>
    <lineage>
        <taxon>Viruses</taxon>
        <taxon>Duplodnaviria</taxon>
        <taxon>Heunggongvirae</taxon>
        <taxon>Uroviricota</taxon>
        <taxon>Caudoviricetes</taxon>
        <taxon>Autographivirales</taxon>
        <taxon>Autotranscriptaviridae</taxon>
        <taxon>Studiervirinae</taxon>
        <taxon>Armandvirus</taxon>
        <taxon>Armandvirus T7Ah</taxon>
    </lineage>
</organism>
<feature type="region of interest" description="Disordered" evidence="1">
    <location>
        <begin position="44"/>
        <end position="97"/>
    </location>
</feature>
<sequence length="297" mass="31804">MPYSHLSGAIVTDGQIEAHEQAMLEQPVSVRDGDDLIQLNLGEEEQAAATDNTEDESRIEVNINTDGDDGGSEGGESEGGEGEGSEVEQEVDYSKADTSTIDEVAKTLVEAETGQKELIQEAIEKGLDPALMAVMEDEISKSGKLSAASYEALSKVGYSKTFVDAFIAGQEAVAQKFVNAIHGFAGGAENYTKLTTFIGANHPELADAFNAAIERSDVTTIKAILSTGKELHKKTFGKAPARNVANMAKPAAVAETKPEVKGFESRAEMVKAMSDPRYAKDAKYRREVELRVFASSF</sequence>
<evidence type="ECO:0000313" key="3">
    <source>
        <dbReference type="Proteomes" id="UP000595970"/>
    </source>
</evidence>